<dbReference type="InterPro" id="IPR040424">
    <property type="entry name" value="Smn1"/>
</dbReference>
<dbReference type="GO" id="GO:0003723">
    <property type="term" value="F:RNA binding"/>
    <property type="evidence" value="ECO:0007669"/>
    <property type="project" value="InterPro"/>
</dbReference>
<dbReference type="CDD" id="cd22851">
    <property type="entry name" value="SMN_N"/>
    <property type="match status" value="1"/>
</dbReference>
<dbReference type="Gene3D" id="3.40.190.10">
    <property type="entry name" value="Periplasmic binding protein-like II"/>
    <property type="match status" value="1"/>
</dbReference>
<dbReference type="PANTHER" id="PTHR39267">
    <property type="entry name" value="SURVIVAL MOTOR NEURON-LIKE PROTEIN 1"/>
    <property type="match status" value="1"/>
</dbReference>
<keyword evidence="13" id="KW-1185">Reference proteome</keyword>
<dbReference type="InterPro" id="IPR049481">
    <property type="entry name" value="SMN_G2-BD"/>
</dbReference>
<evidence type="ECO:0000313" key="13">
    <source>
        <dbReference type="Proteomes" id="UP000515159"/>
    </source>
</evidence>
<name>A0A6P8S506_GEOSA</name>
<keyword evidence="9" id="KW-0539">Nucleus</keyword>
<keyword evidence="8" id="KW-0508">mRNA splicing</keyword>
<evidence type="ECO:0000256" key="2">
    <source>
        <dbReference type="ARBA" id="ARBA00004408"/>
    </source>
</evidence>
<evidence type="ECO:0000256" key="11">
    <source>
        <dbReference type="SAM" id="MobiDB-lite"/>
    </source>
</evidence>
<keyword evidence="6" id="KW-0963">Cytoplasm</keyword>
<feature type="domain" description="Tudor" evidence="12">
    <location>
        <begin position="282"/>
        <end position="342"/>
    </location>
</feature>
<dbReference type="PROSITE" id="PS50304">
    <property type="entry name" value="TUDOR"/>
    <property type="match status" value="3"/>
</dbReference>
<feature type="domain" description="Tudor" evidence="12">
    <location>
        <begin position="149"/>
        <end position="209"/>
    </location>
</feature>
<dbReference type="Pfam" id="PF20635">
    <property type="entry name" value="SMN_YG-box"/>
    <property type="match status" value="1"/>
</dbReference>
<dbReference type="GO" id="GO:0043204">
    <property type="term" value="C:perikaryon"/>
    <property type="evidence" value="ECO:0007669"/>
    <property type="project" value="UniProtKB-SubCell"/>
</dbReference>
<dbReference type="CDD" id="cd20398">
    <property type="entry name" value="Tudor_SMN"/>
    <property type="match status" value="3"/>
</dbReference>
<dbReference type="GO" id="GO:0015030">
    <property type="term" value="C:Cajal body"/>
    <property type="evidence" value="ECO:0007669"/>
    <property type="project" value="UniProtKB-SubCell"/>
</dbReference>
<dbReference type="InterPro" id="IPR047298">
    <property type="entry name" value="Tudor_SMN_eumet"/>
</dbReference>
<evidence type="ECO:0000256" key="4">
    <source>
        <dbReference type="ARBA" id="ARBA00004484"/>
    </source>
</evidence>
<feature type="region of interest" description="Disordered" evidence="11">
    <location>
        <begin position="113"/>
        <end position="146"/>
    </location>
</feature>
<organism evidence="13 14">
    <name type="scientific">Geotrypetes seraphini</name>
    <name type="common">Gaboon caecilian</name>
    <name type="synonym">Caecilia seraphini</name>
    <dbReference type="NCBI Taxonomy" id="260995"/>
    <lineage>
        <taxon>Eukaryota</taxon>
        <taxon>Metazoa</taxon>
        <taxon>Chordata</taxon>
        <taxon>Craniata</taxon>
        <taxon>Vertebrata</taxon>
        <taxon>Euteleostomi</taxon>
        <taxon>Amphibia</taxon>
        <taxon>Gymnophiona</taxon>
        <taxon>Geotrypetes</taxon>
    </lineage>
</organism>
<evidence type="ECO:0000256" key="1">
    <source>
        <dbReference type="ARBA" id="ARBA00004216"/>
    </source>
</evidence>
<dbReference type="SUPFAM" id="SSF63748">
    <property type="entry name" value="Tudor/PWWP/MBT"/>
    <property type="match status" value="3"/>
</dbReference>
<keyword evidence="7" id="KW-0507">mRNA processing</keyword>
<reference evidence="14" key="1">
    <citation type="submission" date="2025-08" db="UniProtKB">
        <authorList>
            <consortium name="RefSeq"/>
        </authorList>
    </citation>
    <scope>IDENTIFICATION</scope>
</reference>
<evidence type="ECO:0000256" key="5">
    <source>
        <dbReference type="ARBA" id="ARBA00005371"/>
    </source>
</evidence>
<evidence type="ECO:0000256" key="6">
    <source>
        <dbReference type="ARBA" id="ARBA00022490"/>
    </source>
</evidence>
<evidence type="ECO:0000256" key="9">
    <source>
        <dbReference type="ARBA" id="ARBA00023242"/>
    </source>
</evidence>
<dbReference type="InterPro" id="IPR047313">
    <property type="entry name" value="SMN_C"/>
</dbReference>
<dbReference type="GeneID" id="117366210"/>
<dbReference type="GO" id="GO:0008380">
    <property type="term" value="P:RNA splicing"/>
    <property type="evidence" value="ECO:0007669"/>
    <property type="project" value="UniProtKB-KW"/>
</dbReference>
<feature type="domain" description="Tudor" evidence="12">
    <location>
        <begin position="215"/>
        <end position="275"/>
    </location>
</feature>
<dbReference type="Proteomes" id="UP000515159">
    <property type="component" value="Chromosome 8"/>
</dbReference>
<dbReference type="Pfam" id="PF20636">
    <property type="entry name" value="SMN_G2-BD"/>
    <property type="match status" value="1"/>
</dbReference>
<evidence type="ECO:0000313" key="14">
    <source>
        <dbReference type="RefSeq" id="XP_033813335.1"/>
    </source>
</evidence>
<dbReference type="InterPro" id="IPR010304">
    <property type="entry name" value="SMN_Tudor"/>
</dbReference>
<gene>
    <name evidence="14" type="primary">LOC117366210</name>
</gene>
<comment type="subcellular location">
    <subcellularLocation>
        <location evidence="1">Cytoplasm</location>
        <location evidence="1">Myofibril</location>
        <location evidence="1">Sarcomere</location>
        <location evidence="1">Z line</location>
    </subcellularLocation>
    <subcellularLocation>
        <location evidence="3">Cytoplasmic granule</location>
    </subcellularLocation>
    <subcellularLocation>
        <location evidence="2">Nucleus</location>
        <location evidence="2">Cajal body</location>
    </subcellularLocation>
    <subcellularLocation>
        <location evidence="10">Nucleus</location>
        <location evidence="10">Gem</location>
    </subcellularLocation>
    <subcellularLocation>
        <location evidence="4">Perikaryon</location>
    </subcellularLocation>
</comment>
<evidence type="ECO:0000256" key="8">
    <source>
        <dbReference type="ARBA" id="ARBA00023187"/>
    </source>
</evidence>
<evidence type="ECO:0000256" key="7">
    <source>
        <dbReference type="ARBA" id="ARBA00022664"/>
    </source>
</evidence>
<protein>
    <submittedName>
        <fullName evidence="14">Survival of motor neuron protein-like isoform X4</fullName>
    </submittedName>
</protein>
<comment type="similarity">
    <text evidence="5">Belongs to the SMN family.</text>
</comment>
<dbReference type="PANTHER" id="PTHR39267:SF1">
    <property type="entry name" value="SURVIVAL MOTOR NEURON PROTEIN"/>
    <property type="match status" value="1"/>
</dbReference>
<dbReference type="Pfam" id="PF06003">
    <property type="entry name" value="SMN_Tudor"/>
    <property type="match status" value="3"/>
</dbReference>
<dbReference type="SMART" id="SM00333">
    <property type="entry name" value="TUDOR"/>
    <property type="match status" value="3"/>
</dbReference>
<evidence type="ECO:0000256" key="10">
    <source>
        <dbReference type="ARBA" id="ARBA00034695"/>
    </source>
</evidence>
<dbReference type="GO" id="GO:0097504">
    <property type="term" value="C:Gemini of Cajal bodies"/>
    <property type="evidence" value="ECO:0007669"/>
    <property type="project" value="UniProtKB-SubCell"/>
</dbReference>
<sequence>MLIIGFLFKPRLFPTKFSLIAWLCGFAAFTNLILSLPQSLPLDVPQREGFWVSRGAHVGAAAHSFVKRNECSWKEEEGTSQKSEDIDEWDDAALIKSYEKAVKSFQDILRCNDKKRDAEGPGAPTALQPPRQREEGVEKKKKSLQQNSKWKIGDDCRAVWSEDGLVYPARIHSLDEEEGSCLLVYEGYGNEEEHNLTDLLPPSPSAEEKLKSRRRWKVGDSCSVVWSEDGCVYPAKVKSIDLEAGTCMVEYDGYGNMEKHHLEEIVSLGSSDDSSSSSGTRRWKVGDRCSAVWAEDGQVYPAVVKSVNSATGTCIIVYEGYENEEQQNLADLRPPNRGTVDTRAGKPNCFWPPPPPSVRAHVPAWHNWPPSAPLPPPPPFFNTEWEEYDEEEVAPDEDALACMLMAWYMTGYHTGFYMGLKQGRAEALRTTCKKGSRRK</sequence>
<dbReference type="InterPro" id="IPR002999">
    <property type="entry name" value="Tudor"/>
</dbReference>
<evidence type="ECO:0000259" key="12">
    <source>
        <dbReference type="PROSITE" id="PS50304"/>
    </source>
</evidence>
<dbReference type="GO" id="GO:0006397">
    <property type="term" value="P:mRNA processing"/>
    <property type="evidence" value="ECO:0007669"/>
    <property type="project" value="UniProtKB-KW"/>
</dbReference>
<dbReference type="Gene3D" id="2.30.30.140">
    <property type="match status" value="3"/>
</dbReference>
<dbReference type="CDD" id="cd22852">
    <property type="entry name" value="SMN_C"/>
    <property type="match status" value="1"/>
</dbReference>
<proteinExistence type="inferred from homology"/>
<dbReference type="AlphaFoldDB" id="A0A6P8S506"/>
<dbReference type="RefSeq" id="XP_033813335.1">
    <property type="nucleotide sequence ID" value="XM_033957444.1"/>
</dbReference>
<dbReference type="GO" id="GO:0030018">
    <property type="term" value="C:Z disc"/>
    <property type="evidence" value="ECO:0007669"/>
    <property type="project" value="UniProtKB-SubCell"/>
</dbReference>
<evidence type="ECO:0000256" key="3">
    <source>
        <dbReference type="ARBA" id="ARBA00004463"/>
    </source>
</evidence>
<accession>A0A6P8S506</accession>